<keyword evidence="1" id="KW-1133">Transmembrane helix</keyword>
<name>A0A0F9UJJ9_9ZZZZ</name>
<evidence type="ECO:0008006" key="3">
    <source>
        <dbReference type="Google" id="ProtNLM"/>
    </source>
</evidence>
<reference evidence="2" key="1">
    <citation type="journal article" date="2015" name="Nature">
        <title>Complex archaea that bridge the gap between prokaryotes and eukaryotes.</title>
        <authorList>
            <person name="Spang A."/>
            <person name="Saw J.H."/>
            <person name="Jorgensen S.L."/>
            <person name="Zaremba-Niedzwiedzka K."/>
            <person name="Martijn J."/>
            <person name="Lind A.E."/>
            <person name="van Eijk R."/>
            <person name="Schleper C."/>
            <person name="Guy L."/>
            <person name="Ettema T.J."/>
        </authorList>
    </citation>
    <scope>NUCLEOTIDE SEQUENCE</scope>
</reference>
<dbReference type="NCBIfam" id="TIGR02532">
    <property type="entry name" value="IV_pilin_GFxxxE"/>
    <property type="match status" value="1"/>
</dbReference>
<dbReference type="InterPro" id="IPR012902">
    <property type="entry name" value="N_methyl_site"/>
</dbReference>
<feature type="transmembrane region" description="Helical" evidence="1">
    <location>
        <begin position="12"/>
        <end position="33"/>
    </location>
</feature>
<protein>
    <recommendedName>
        <fullName evidence="3">Type II secretion system protein GspG C-terminal domain-containing protein</fullName>
    </recommendedName>
</protein>
<dbReference type="Gene3D" id="3.30.700.10">
    <property type="entry name" value="Glycoprotein, Type 4 Pilin"/>
    <property type="match status" value="1"/>
</dbReference>
<keyword evidence="1" id="KW-0812">Transmembrane</keyword>
<dbReference type="AlphaFoldDB" id="A0A0F9UJJ9"/>
<dbReference type="InterPro" id="IPR045584">
    <property type="entry name" value="Pilin-like"/>
</dbReference>
<dbReference type="PROSITE" id="PS00409">
    <property type="entry name" value="PROKAR_NTER_METHYL"/>
    <property type="match status" value="1"/>
</dbReference>
<gene>
    <name evidence="2" type="ORF">LCGC14_0214930</name>
</gene>
<evidence type="ECO:0000256" key="1">
    <source>
        <dbReference type="SAM" id="Phobius"/>
    </source>
</evidence>
<comment type="caution">
    <text evidence="2">The sequence shown here is derived from an EMBL/GenBank/DDBJ whole genome shotgun (WGS) entry which is preliminary data.</text>
</comment>
<dbReference type="Pfam" id="PF07963">
    <property type="entry name" value="N_methyl"/>
    <property type="match status" value="1"/>
</dbReference>
<sequence length="165" mass="17414">MKIFNKKRGFTLIELLIVIGIIAVLMAIAIVAINPARQFAKANDAKRWGDVSAIANAISIKIVDEKGGWNTTGNCENLLAFTSTDIALAWDGTGADAAAFDICDCIVPDYLGSMPLDPSNGVTPDTLPCGTASYDTGYKISRNAAGRITISAPGYEFEGPISIGR</sequence>
<keyword evidence="1" id="KW-0472">Membrane</keyword>
<proteinExistence type="predicted"/>
<organism evidence="2">
    <name type="scientific">marine sediment metagenome</name>
    <dbReference type="NCBI Taxonomy" id="412755"/>
    <lineage>
        <taxon>unclassified sequences</taxon>
        <taxon>metagenomes</taxon>
        <taxon>ecological metagenomes</taxon>
    </lineage>
</organism>
<dbReference type="EMBL" id="LAZR01000100">
    <property type="protein sequence ID" value="KKN91819.1"/>
    <property type="molecule type" value="Genomic_DNA"/>
</dbReference>
<accession>A0A0F9UJJ9</accession>
<evidence type="ECO:0000313" key="2">
    <source>
        <dbReference type="EMBL" id="KKN91819.1"/>
    </source>
</evidence>
<dbReference type="SUPFAM" id="SSF54523">
    <property type="entry name" value="Pili subunits"/>
    <property type="match status" value="1"/>
</dbReference>